<name>A0A1F5WSX8_9BACT</name>
<dbReference type="InterPro" id="IPR001296">
    <property type="entry name" value="Glyco_trans_1"/>
</dbReference>
<evidence type="ECO:0000259" key="1">
    <source>
        <dbReference type="Pfam" id="PF00534"/>
    </source>
</evidence>
<feature type="domain" description="Glycosyl transferase family 1" evidence="1">
    <location>
        <begin position="178"/>
        <end position="350"/>
    </location>
</feature>
<dbReference type="Proteomes" id="UP000178425">
    <property type="component" value="Unassembled WGS sequence"/>
</dbReference>
<gene>
    <name evidence="3" type="ORF">A2W54_00835</name>
</gene>
<comment type="caution">
    <text evidence="3">The sequence shown here is derived from an EMBL/GenBank/DDBJ whole genome shotgun (WGS) entry which is preliminary data.</text>
</comment>
<protein>
    <recommendedName>
        <fullName evidence="5">Glycosyl transferase family 1 domain-containing protein</fullName>
    </recommendedName>
</protein>
<dbReference type="Pfam" id="PF00534">
    <property type="entry name" value="Glycos_transf_1"/>
    <property type="match status" value="1"/>
</dbReference>
<reference evidence="3 4" key="1">
    <citation type="journal article" date="2016" name="Nat. Commun.">
        <title>Thousands of microbial genomes shed light on interconnected biogeochemical processes in an aquifer system.</title>
        <authorList>
            <person name="Anantharaman K."/>
            <person name="Brown C.T."/>
            <person name="Hug L.A."/>
            <person name="Sharon I."/>
            <person name="Castelle C.J."/>
            <person name="Probst A.J."/>
            <person name="Thomas B.C."/>
            <person name="Singh A."/>
            <person name="Wilkins M.J."/>
            <person name="Karaoz U."/>
            <person name="Brodie E.L."/>
            <person name="Williams K.H."/>
            <person name="Hubbard S.S."/>
            <person name="Banfield J.F."/>
        </authorList>
    </citation>
    <scope>NUCLEOTIDE SEQUENCE [LARGE SCALE GENOMIC DNA]</scope>
</reference>
<dbReference type="CDD" id="cd03801">
    <property type="entry name" value="GT4_PimA-like"/>
    <property type="match status" value="1"/>
</dbReference>
<dbReference type="SUPFAM" id="SSF53756">
    <property type="entry name" value="UDP-Glycosyltransferase/glycogen phosphorylase"/>
    <property type="match status" value="1"/>
</dbReference>
<dbReference type="Pfam" id="PF13439">
    <property type="entry name" value="Glyco_transf_4"/>
    <property type="match status" value="1"/>
</dbReference>
<dbReference type="PANTHER" id="PTHR12526:SF630">
    <property type="entry name" value="GLYCOSYLTRANSFERASE"/>
    <property type="match status" value="1"/>
</dbReference>
<sequence length="378" mass="41779">MKICFLTHNIRPDNGGGVLSFKIIEGIRSFFGADAYVLTGLPSGQKYEKTMLSNSATILKNFFRIRKIFKECDVIHAMDIYPYGIIAVLASLGLGKKIIITAVGSGSIIPLYSKVFFWPSVFSCKRAGAIVAISGFTKREILKIIPNLNIQVINPGINFEKFAKASSLKLPDEFTGFKPYILSVGALRWRKGYRLSIKAFAEVSKTFPELNYVIVGKKYTDKYYDQLKKLINELGLNEKVIIVDSLDHEKYLGKNDPDMLGRVYGGAELFFLMSQAGGHDIEGFGLVFLEAAASGLPTIGSKDCGAEDAILDGKNGFLVDAKDIGGFSDAIKKILGDANLKKKMSEESRKFAGASGWDRRTEEYVQIYQTLLKPPKTK</sequence>
<evidence type="ECO:0000259" key="2">
    <source>
        <dbReference type="Pfam" id="PF13439"/>
    </source>
</evidence>
<evidence type="ECO:0000313" key="3">
    <source>
        <dbReference type="EMBL" id="OGF78411.1"/>
    </source>
</evidence>
<feature type="domain" description="Glycosyltransferase subfamily 4-like N-terminal" evidence="2">
    <location>
        <begin position="58"/>
        <end position="160"/>
    </location>
</feature>
<proteinExistence type="predicted"/>
<dbReference type="Gene3D" id="3.40.50.2000">
    <property type="entry name" value="Glycogen Phosphorylase B"/>
    <property type="match status" value="2"/>
</dbReference>
<dbReference type="EMBL" id="MFHI01000029">
    <property type="protein sequence ID" value="OGF78411.1"/>
    <property type="molecule type" value="Genomic_DNA"/>
</dbReference>
<dbReference type="GO" id="GO:0016757">
    <property type="term" value="F:glycosyltransferase activity"/>
    <property type="evidence" value="ECO:0007669"/>
    <property type="project" value="InterPro"/>
</dbReference>
<dbReference type="AlphaFoldDB" id="A0A1F5WSX8"/>
<accession>A0A1F5WSX8</accession>
<evidence type="ECO:0000313" key="4">
    <source>
        <dbReference type="Proteomes" id="UP000178425"/>
    </source>
</evidence>
<organism evidence="3 4">
    <name type="scientific">Candidatus Giovannonibacteria bacterium RIFCSPHIGHO2_02_43_13</name>
    <dbReference type="NCBI Taxonomy" id="1798330"/>
    <lineage>
        <taxon>Bacteria</taxon>
        <taxon>Candidatus Giovannoniibacteriota</taxon>
    </lineage>
</organism>
<dbReference type="PANTHER" id="PTHR12526">
    <property type="entry name" value="GLYCOSYLTRANSFERASE"/>
    <property type="match status" value="1"/>
</dbReference>
<evidence type="ECO:0008006" key="5">
    <source>
        <dbReference type="Google" id="ProtNLM"/>
    </source>
</evidence>
<dbReference type="InterPro" id="IPR028098">
    <property type="entry name" value="Glyco_trans_4-like_N"/>
</dbReference>